<dbReference type="Pfam" id="PF01476">
    <property type="entry name" value="LysM"/>
    <property type="match status" value="1"/>
</dbReference>
<organism evidence="3 4">
    <name type="scientific">Neolecta irregularis (strain DAH-3)</name>
    <dbReference type="NCBI Taxonomy" id="1198029"/>
    <lineage>
        <taxon>Eukaryota</taxon>
        <taxon>Fungi</taxon>
        <taxon>Dikarya</taxon>
        <taxon>Ascomycota</taxon>
        <taxon>Taphrinomycotina</taxon>
        <taxon>Neolectales</taxon>
        <taxon>Neolectaceae</taxon>
        <taxon>Neolecta</taxon>
    </lineage>
</organism>
<evidence type="ECO:0000256" key="1">
    <source>
        <dbReference type="SAM" id="SignalP"/>
    </source>
</evidence>
<feature type="signal peptide" evidence="1">
    <location>
        <begin position="1"/>
        <end position="17"/>
    </location>
</feature>
<feature type="chain" id="PRO_5010585316" description="LysM domain-containing protein" evidence="1">
    <location>
        <begin position="18"/>
        <end position="94"/>
    </location>
</feature>
<feature type="domain" description="LysM" evidence="2">
    <location>
        <begin position="43"/>
        <end position="91"/>
    </location>
</feature>
<evidence type="ECO:0000313" key="3">
    <source>
        <dbReference type="EMBL" id="OLL23482.1"/>
    </source>
</evidence>
<dbReference type="Proteomes" id="UP000186594">
    <property type="component" value="Unassembled WGS sequence"/>
</dbReference>
<dbReference type="EMBL" id="LXFE01001553">
    <property type="protein sequence ID" value="OLL23482.1"/>
    <property type="molecule type" value="Genomic_DNA"/>
</dbReference>
<dbReference type="SUPFAM" id="SSF54106">
    <property type="entry name" value="LysM domain"/>
    <property type="match status" value="1"/>
</dbReference>
<gene>
    <name evidence="3" type="ORF">NEOLI_005093</name>
</gene>
<dbReference type="PROSITE" id="PS51782">
    <property type="entry name" value="LYSM"/>
    <property type="match status" value="1"/>
</dbReference>
<dbReference type="AlphaFoldDB" id="A0A1U7LLR5"/>
<dbReference type="CDD" id="cd00118">
    <property type="entry name" value="LysM"/>
    <property type="match status" value="1"/>
</dbReference>
<dbReference type="Gene3D" id="3.10.350.10">
    <property type="entry name" value="LysM domain"/>
    <property type="match status" value="1"/>
</dbReference>
<evidence type="ECO:0000313" key="4">
    <source>
        <dbReference type="Proteomes" id="UP000186594"/>
    </source>
</evidence>
<proteinExistence type="predicted"/>
<name>A0A1U7LLR5_NEOID</name>
<dbReference type="SMART" id="SM00257">
    <property type="entry name" value="LysM"/>
    <property type="match status" value="1"/>
</dbReference>
<reference evidence="3 4" key="1">
    <citation type="submission" date="2016-04" db="EMBL/GenBank/DDBJ databases">
        <title>Evolutionary innovation and constraint leading to complex multicellularity in the Ascomycota.</title>
        <authorList>
            <person name="Cisse O."/>
            <person name="Nguyen A."/>
            <person name="Hewitt D.A."/>
            <person name="Jedd G."/>
            <person name="Stajich J.E."/>
        </authorList>
    </citation>
    <scope>NUCLEOTIDE SEQUENCE [LARGE SCALE GENOMIC DNA]</scope>
    <source>
        <strain evidence="3 4">DAH-3</strain>
    </source>
</reference>
<accession>A0A1U7LLR5</accession>
<comment type="caution">
    <text evidence="3">The sequence shown here is derived from an EMBL/GenBank/DDBJ whole genome shotgun (WGS) entry which is preliminary data.</text>
</comment>
<sequence length="94" mass="10417">MKSSSLFLAAFLPAIIAAPGKLFEREGPMRTSSQRICPDNCPQSHTVGYGDTVYIIARDLGILPLSEQTFKECNPRIPDWTAIFLGQQLCFPTQ</sequence>
<keyword evidence="4" id="KW-1185">Reference proteome</keyword>
<dbReference type="InterPro" id="IPR036779">
    <property type="entry name" value="LysM_dom_sf"/>
</dbReference>
<protein>
    <recommendedName>
        <fullName evidence="2">LysM domain-containing protein</fullName>
    </recommendedName>
</protein>
<evidence type="ECO:0000259" key="2">
    <source>
        <dbReference type="PROSITE" id="PS51782"/>
    </source>
</evidence>
<keyword evidence="1" id="KW-0732">Signal</keyword>
<dbReference type="InterPro" id="IPR018392">
    <property type="entry name" value="LysM"/>
</dbReference>